<dbReference type="SMART" id="SM00732">
    <property type="entry name" value="YqgFc"/>
    <property type="match status" value="1"/>
</dbReference>
<dbReference type="InterPro" id="IPR023319">
    <property type="entry name" value="Tex-like_HTH_dom_sf"/>
</dbReference>
<dbReference type="SUPFAM" id="SSF158832">
    <property type="entry name" value="Tex N-terminal region-like"/>
    <property type="match status" value="1"/>
</dbReference>
<dbReference type="PROSITE" id="PS50126">
    <property type="entry name" value="S1"/>
    <property type="match status" value="1"/>
</dbReference>
<dbReference type="InterPro" id="IPR012340">
    <property type="entry name" value="NA-bd_OB-fold"/>
</dbReference>
<dbReference type="GO" id="GO:0006139">
    <property type="term" value="P:nucleobase-containing compound metabolic process"/>
    <property type="evidence" value="ECO:0007669"/>
    <property type="project" value="InterPro"/>
</dbReference>
<dbReference type="Pfam" id="PF12836">
    <property type="entry name" value="HHH_3"/>
    <property type="match status" value="1"/>
</dbReference>
<accession>A0A7U7EIW5</accession>
<dbReference type="InterPro" id="IPR044146">
    <property type="entry name" value="S1_Tex"/>
</dbReference>
<dbReference type="EMBL" id="CAJFCI010000012">
    <property type="protein sequence ID" value="CAD5105814.1"/>
    <property type="molecule type" value="Genomic_DNA"/>
</dbReference>
<dbReference type="Pfam" id="PF17674">
    <property type="entry name" value="HHH_9"/>
    <property type="match status" value="1"/>
</dbReference>
<dbReference type="GO" id="GO:0003735">
    <property type="term" value="F:structural constituent of ribosome"/>
    <property type="evidence" value="ECO:0007669"/>
    <property type="project" value="TreeGrafter"/>
</dbReference>
<dbReference type="InterPro" id="IPR023323">
    <property type="entry name" value="Tex-like_dom_sf"/>
</dbReference>
<sequence length="781" mass="85149">MSSHVMDSINQRIAEELSALPSGRVLPQQVAAAVALLDEGSTVPFIARYRKEVTGSLDDTQLRMLEERLRYLRELEERRTAILASIEEQGKLTPELARDIRLADTKTRLEDLYLPYKQKRRTKGQIALEAGLGELADALFDDPALVPESEAERFVDAEKGFADVKAVLEGAKYILMERFAEDASLLDKLRSFLKDNATLSARLVPGKEGEGAKFSDYFEHDETLKGVPSHRALAIFRGRNEGVLSVALKVGEELPGSLHPCELMIAERFGIRNQDRAADKWLAEVVRWTWKVKLYSHLETDLLGELREQAEDEAISVFARNLHDLLLAAPAGPRATLGLDPGLRTGVKVAVVDATGKLLDTATVYPHAPRNDWDGTLMTLAKLCARHQVELIAIGNGTASRETDKLAGELIKKYPGLGMTKIMVSEAGASVYSASELAAKEFPELDVSLRGAVSIARRLQDPLAELVKIEPKAIGVGQYQHDVSQLKLARSLDAVVEDCVNAVGVDVNTASAALLARISGLNGTLAQNIVQFRDANGAFKSRDALKKVPRLGDKTFELAAGFLRVMNGDNPLDASAVHPETYPLVQRIAADTGRDIRSLIGDSGFLKRLDPKSFTDETFGLPTVTDILKELDKPGRDPRPEFKTAAFQDGVETLADLKPGMILEGVVTNVTNFGAFVDIGVHQDGLVHISALSEKFVKDPREAVKAGDVVKVKVMEVDIPRQRIGLSMRMGDTPGAKVDGPRGGNRGNAPRSERHSRQDKPAPANAGMAALFANAKQLRKN</sequence>
<dbReference type="SUPFAM" id="SSF47781">
    <property type="entry name" value="RuvA domain 2-like"/>
    <property type="match status" value="2"/>
</dbReference>
<dbReference type="GO" id="GO:0003729">
    <property type="term" value="F:mRNA binding"/>
    <property type="evidence" value="ECO:0007669"/>
    <property type="project" value="UniProtKB-ARBA"/>
</dbReference>
<dbReference type="SUPFAM" id="SSF53098">
    <property type="entry name" value="Ribonuclease H-like"/>
    <property type="match status" value="1"/>
</dbReference>
<organism evidence="3 4">
    <name type="scientific">Zestomonas carbonaria</name>
    <dbReference type="NCBI Taxonomy" id="2762745"/>
    <lineage>
        <taxon>Bacteria</taxon>
        <taxon>Pseudomonadati</taxon>
        <taxon>Pseudomonadota</taxon>
        <taxon>Gammaproteobacteria</taxon>
        <taxon>Pseudomonadales</taxon>
        <taxon>Pseudomonadaceae</taxon>
        <taxon>Zestomonas</taxon>
    </lineage>
</organism>
<dbReference type="AlphaFoldDB" id="A0A7U7EIW5"/>
<feature type="compositionally biased region" description="Basic and acidic residues" evidence="1">
    <location>
        <begin position="751"/>
        <end position="760"/>
    </location>
</feature>
<dbReference type="FunFam" id="2.40.50.140:FF:000051">
    <property type="entry name" value="RNA-binding transcriptional accessory protein"/>
    <property type="match status" value="1"/>
</dbReference>
<proteinExistence type="predicted"/>
<dbReference type="Pfam" id="PF00575">
    <property type="entry name" value="S1"/>
    <property type="match status" value="1"/>
</dbReference>
<dbReference type="InterPro" id="IPR041692">
    <property type="entry name" value="HHH_9"/>
</dbReference>
<dbReference type="InterPro" id="IPR037027">
    <property type="entry name" value="YqgF/RNaseH-like_dom_sf"/>
</dbReference>
<evidence type="ECO:0000259" key="2">
    <source>
        <dbReference type="PROSITE" id="PS50126"/>
    </source>
</evidence>
<dbReference type="SUPFAM" id="SSF50249">
    <property type="entry name" value="Nucleic acid-binding proteins"/>
    <property type="match status" value="1"/>
</dbReference>
<dbReference type="PANTHER" id="PTHR10724">
    <property type="entry name" value="30S RIBOSOMAL PROTEIN S1"/>
    <property type="match status" value="1"/>
</dbReference>
<dbReference type="Pfam" id="PF22706">
    <property type="entry name" value="Tex_central_region"/>
    <property type="match status" value="1"/>
</dbReference>
<dbReference type="Gene3D" id="2.40.50.140">
    <property type="entry name" value="Nucleic acid-binding proteins"/>
    <property type="match status" value="1"/>
</dbReference>
<dbReference type="Gene3D" id="1.10.10.650">
    <property type="entry name" value="RuvA domain 2-like"/>
    <property type="match status" value="1"/>
</dbReference>
<dbReference type="Pfam" id="PF16921">
    <property type="entry name" value="Tex_YqgF"/>
    <property type="match status" value="1"/>
</dbReference>
<name>A0A7U7EIW5_9GAMM</name>
<dbReference type="InterPro" id="IPR012337">
    <property type="entry name" value="RNaseH-like_sf"/>
</dbReference>
<evidence type="ECO:0000313" key="4">
    <source>
        <dbReference type="Proteomes" id="UP000583387"/>
    </source>
</evidence>
<dbReference type="InterPro" id="IPR032639">
    <property type="entry name" value="Tex_YqgF"/>
</dbReference>
<keyword evidence="4" id="KW-1185">Reference proteome</keyword>
<protein>
    <submittedName>
        <fullName evidence="3">Protein YhgF</fullName>
    </submittedName>
</protein>
<dbReference type="GO" id="GO:0005829">
    <property type="term" value="C:cytosol"/>
    <property type="evidence" value="ECO:0007669"/>
    <property type="project" value="TreeGrafter"/>
</dbReference>
<dbReference type="InterPro" id="IPR018974">
    <property type="entry name" value="Tex-like_N"/>
</dbReference>
<dbReference type="Gene3D" id="3.30.420.140">
    <property type="entry name" value="YqgF/RNase H-like domain"/>
    <property type="match status" value="1"/>
</dbReference>
<reference evidence="3 4" key="1">
    <citation type="submission" date="2020-08" db="EMBL/GenBank/DDBJ databases">
        <authorList>
            <person name="Criscuolo A."/>
        </authorList>
    </citation>
    <scope>NUCLEOTIDE SEQUENCE [LARGE SCALE GENOMIC DNA]</scope>
    <source>
        <strain evidence="3">CIP111764</strain>
    </source>
</reference>
<dbReference type="PANTHER" id="PTHR10724:SF10">
    <property type="entry name" value="S1 RNA-BINDING DOMAIN-CONTAINING PROTEIN 1"/>
    <property type="match status" value="1"/>
</dbReference>
<dbReference type="Proteomes" id="UP000583387">
    <property type="component" value="Unassembled WGS sequence"/>
</dbReference>
<dbReference type="FunFam" id="1.10.150.310:FF:000001">
    <property type="entry name" value="RNA-binding transcriptional accessory protein"/>
    <property type="match status" value="1"/>
</dbReference>
<comment type="caution">
    <text evidence="3">The sequence shown here is derived from an EMBL/GenBank/DDBJ whole genome shotgun (WGS) entry which is preliminary data.</text>
</comment>
<evidence type="ECO:0000313" key="3">
    <source>
        <dbReference type="EMBL" id="CAD5105814.1"/>
    </source>
</evidence>
<dbReference type="Pfam" id="PF09371">
    <property type="entry name" value="Tex_N"/>
    <property type="match status" value="1"/>
</dbReference>
<dbReference type="GO" id="GO:0006412">
    <property type="term" value="P:translation"/>
    <property type="evidence" value="ECO:0007669"/>
    <property type="project" value="TreeGrafter"/>
</dbReference>
<evidence type="ECO:0000256" key="1">
    <source>
        <dbReference type="SAM" id="MobiDB-lite"/>
    </source>
</evidence>
<dbReference type="SMART" id="SM00316">
    <property type="entry name" value="S1"/>
    <property type="match status" value="1"/>
</dbReference>
<dbReference type="CDD" id="cd05685">
    <property type="entry name" value="S1_Tex"/>
    <property type="match status" value="1"/>
</dbReference>
<dbReference type="InterPro" id="IPR003029">
    <property type="entry name" value="S1_domain"/>
</dbReference>
<dbReference type="InterPro" id="IPR050437">
    <property type="entry name" value="Ribos_protein_bS1-like"/>
</dbReference>
<dbReference type="Gene3D" id="1.10.3500.10">
    <property type="entry name" value="Tex N-terminal region-like"/>
    <property type="match status" value="1"/>
</dbReference>
<dbReference type="InterPro" id="IPR006641">
    <property type="entry name" value="YqgF/RNaseH-like_dom"/>
</dbReference>
<dbReference type="FunFam" id="1.10.10.650:FF:000001">
    <property type="entry name" value="S1 RNA-binding domain 1"/>
    <property type="match status" value="1"/>
</dbReference>
<dbReference type="InterPro" id="IPR055179">
    <property type="entry name" value="Tex-like_central_region"/>
</dbReference>
<dbReference type="InterPro" id="IPR010994">
    <property type="entry name" value="RuvA_2-like"/>
</dbReference>
<gene>
    <name evidence="3" type="primary">yhgF</name>
    <name evidence="3" type="ORF">PSEWESI4_00071</name>
</gene>
<feature type="compositionally biased region" description="Low complexity" evidence="1">
    <location>
        <begin position="761"/>
        <end position="775"/>
    </location>
</feature>
<feature type="region of interest" description="Disordered" evidence="1">
    <location>
        <begin position="725"/>
        <end position="781"/>
    </location>
</feature>
<feature type="domain" description="S1 motif" evidence="2">
    <location>
        <begin position="660"/>
        <end position="729"/>
    </location>
</feature>
<dbReference type="Gene3D" id="1.10.150.310">
    <property type="entry name" value="Tex RuvX-like domain-like"/>
    <property type="match status" value="1"/>
</dbReference>
<dbReference type="FunFam" id="3.30.420.140:FF:000001">
    <property type="entry name" value="RNA-binding transcriptional accessory protein"/>
    <property type="match status" value="1"/>
</dbReference>